<dbReference type="AlphaFoldDB" id="H2D727"/>
<protein>
    <submittedName>
        <fullName evidence="1">Uncharacterized protein</fullName>
    </submittedName>
</protein>
<proteinExistence type="predicted"/>
<organism evidence="1">
    <name type="scientific">Streptococcus salivarius</name>
    <dbReference type="NCBI Taxonomy" id="1304"/>
    <lineage>
        <taxon>Bacteria</taxon>
        <taxon>Bacillati</taxon>
        <taxon>Bacillota</taxon>
        <taxon>Bacilli</taxon>
        <taxon>Lactobacillales</taxon>
        <taxon>Streptococcaceae</taxon>
        <taxon>Streptococcus</taxon>
    </lineage>
</organism>
<evidence type="ECO:0000313" key="1">
    <source>
        <dbReference type="EMBL" id="AEX55132.1"/>
    </source>
</evidence>
<reference evidence="1" key="1">
    <citation type="journal article" date="2012" name="Appl. Environ. Microbiol.">
        <title>Salivaricin D, a Novel Intrinsically Trypsin-Resistant Lantibiotic from Streptococcus salivarius 5M6c Isolated from a Healthy Infant.</title>
        <authorList>
            <person name="Birri D.J."/>
            <person name="Brede D.A."/>
            <person name="Nes I.F."/>
        </authorList>
    </citation>
    <scope>NUCLEOTIDE SEQUENCE</scope>
    <source>
        <strain evidence="1">5M6c</strain>
    </source>
</reference>
<name>H2D727_STRSL</name>
<dbReference type="EMBL" id="JN564797">
    <property type="protein sequence ID" value="AEX55132.1"/>
    <property type="molecule type" value="Genomic_DNA"/>
</dbReference>
<accession>H2D727</accession>
<sequence>MENIAMSVVVVSKDSLQEQMRDLFGEFSGFPDEDRDTCEDLLTSGKPEWKVCDELSIKDGRSYYRGIANYVARILCKEEALDAAGITEVQAKNIAEAITALYCRVVWFDVLEMSNDSTAMADIYGNFRVWLERQSVHTYYGMLPKFSREIVLREFMLDSCWELSNWVRTHQNSPLSEYIETFGISRNDLMGYYDTAEMIERCQLKPNWESSGFVSVLDGGAILKFES</sequence>